<evidence type="ECO:0000256" key="5">
    <source>
        <dbReference type="ARBA" id="ARBA00022475"/>
    </source>
</evidence>
<proteinExistence type="predicted"/>
<protein>
    <recommendedName>
        <fullName evidence="3">Flagellar biosynthetic protein FliP</fullName>
    </recommendedName>
</protein>
<dbReference type="Proteomes" id="UP001178507">
    <property type="component" value="Unassembled WGS sequence"/>
</dbReference>
<evidence type="ECO:0000256" key="2">
    <source>
        <dbReference type="ARBA" id="ARBA00004651"/>
    </source>
</evidence>
<accession>A0AA36HHU9</accession>
<feature type="region of interest" description="Disordered" evidence="13">
    <location>
        <begin position="1"/>
        <end position="30"/>
    </location>
</feature>
<name>A0AA36HHU9_9DINO</name>
<keyword evidence="4" id="KW-0813">Transport</keyword>
<evidence type="ECO:0000256" key="1">
    <source>
        <dbReference type="ARBA" id="ARBA00004117"/>
    </source>
</evidence>
<keyword evidence="16" id="KW-1185">Reference proteome</keyword>
<dbReference type="PRINTS" id="PR01302">
    <property type="entry name" value="TYPE3IMPPROT"/>
</dbReference>
<feature type="transmembrane region" description="Helical" evidence="14">
    <location>
        <begin position="190"/>
        <end position="209"/>
    </location>
</feature>
<dbReference type="PRINTS" id="PR00951">
    <property type="entry name" value="FLGBIOSNFLIP"/>
</dbReference>
<keyword evidence="8" id="KW-0653">Protein transport</keyword>
<evidence type="ECO:0000256" key="3">
    <source>
        <dbReference type="ARBA" id="ARBA00021714"/>
    </source>
</evidence>
<evidence type="ECO:0000256" key="12">
    <source>
        <dbReference type="ARBA" id="ARBA00023225"/>
    </source>
</evidence>
<evidence type="ECO:0000256" key="6">
    <source>
        <dbReference type="ARBA" id="ARBA00022692"/>
    </source>
</evidence>
<keyword evidence="12" id="KW-1006">Bacterial flagellum protein export</keyword>
<keyword evidence="5" id="KW-1003">Cell membrane</keyword>
<dbReference type="PANTHER" id="PTHR30587">
    <property type="entry name" value="FLAGELLAR BIOSYNTHETIC PROTEIN FLIP"/>
    <property type="match status" value="1"/>
</dbReference>
<comment type="caution">
    <text evidence="15">The sequence shown here is derived from an EMBL/GenBank/DDBJ whole genome shotgun (WGS) entry which is preliminary data.</text>
</comment>
<keyword evidence="6 14" id="KW-0812">Transmembrane</keyword>
<dbReference type="InterPro" id="IPR005838">
    <property type="entry name" value="T3SS_IM_P"/>
</dbReference>
<evidence type="ECO:0000256" key="9">
    <source>
        <dbReference type="ARBA" id="ARBA00022989"/>
    </source>
</evidence>
<dbReference type="Pfam" id="PF00813">
    <property type="entry name" value="FliP"/>
    <property type="match status" value="1"/>
</dbReference>
<sequence>MADLPEAPAEPEIATSAEIRDAAPPAEGPATAQEISVGFGDDASLTERAVQLVILLTVLSLAPSILVMVTSFTRIVVVLSLLRSAIGLQTAPPNMVMVSLALFLSAFIMMPTLQAAYDAGVQPLIDGDIEFDQAYERASDPFRTFMLSQVREKDLALFQELSGQDTPEGPEDLSMSILVPAFMISELRRAFEIGFLLYLPFLIIDLVIVERELFSRIVLSVFDQLDKEARYELVVRLAKTDRIIPDLADRLAQEDYELSEPVIECSPMISQPALMRIARTGGNDKRLSVARRADLNEEISDTLVARSSRDVVHALLDNKDAPFSVKGTLALLIFANTEIEVLAGIAKRALKDEEFLETQKLVLETNCPLIPAPLRKALETGDLERLATTIGDLERDGDIEIDGVLYSRHEASIHIANGEMSFDAILRTLFEDDRIDAAIWLIGRKLNLSDDVVADTLKSDADGAIMRLMLQTGIDEKTYRDFLKARCKWLDRNSRTIPELVMRYKAELKKPRANADASFAGSALN</sequence>
<evidence type="ECO:0000256" key="8">
    <source>
        <dbReference type="ARBA" id="ARBA00022927"/>
    </source>
</evidence>
<dbReference type="PANTHER" id="PTHR30587:SF0">
    <property type="entry name" value="FLAGELLAR BIOSYNTHETIC PROTEIN FLIP"/>
    <property type="match status" value="1"/>
</dbReference>
<dbReference type="InterPro" id="IPR005837">
    <property type="entry name" value="FliP"/>
</dbReference>
<keyword evidence="7" id="KW-1005">Bacterial flagellum biogenesis</keyword>
<evidence type="ECO:0000256" key="7">
    <source>
        <dbReference type="ARBA" id="ARBA00022795"/>
    </source>
</evidence>
<evidence type="ECO:0000256" key="4">
    <source>
        <dbReference type="ARBA" id="ARBA00022448"/>
    </source>
</evidence>
<gene>
    <name evidence="15" type="ORF">EVOR1521_LOCUS106</name>
</gene>
<dbReference type="GO" id="GO:0009306">
    <property type="term" value="P:protein secretion"/>
    <property type="evidence" value="ECO:0007669"/>
    <property type="project" value="InterPro"/>
</dbReference>
<keyword evidence="11" id="KW-0975">Bacterial flagellum</keyword>
<evidence type="ECO:0000313" key="16">
    <source>
        <dbReference type="Proteomes" id="UP001178507"/>
    </source>
</evidence>
<reference evidence="15" key="1">
    <citation type="submission" date="2023-08" db="EMBL/GenBank/DDBJ databases">
        <authorList>
            <person name="Chen Y."/>
            <person name="Shah S."/>
            <person name="Dougan E. K."/>
            <person name="Thang M."/>
            <person name="Chan C."/>
        </authorList>
    </citation>
    <scope>NUCLEOTIDE SEQUENCE</scope>
</reference>
<evidence type="ECO:0000313" key="15">
    <source>
        <dbReference type="EMBL" id="CAJ1369461.1"/>
    </source>
</evidence>
<feature type="transmembrane region" description="Helical" evidence="14">
    <location>
        <begin position="94"/>
        <end position="117"/>
    </location>
</feature>
<dbReference type="EMBL" id="CAUJNA010000001">
    <property type="protein sequence ID" value="CAJ1369461.1"/>
    <property type="molecule type" value="Genomic_DNA"/>
</dbReference>
<dbReference type="AlphaFoldDB" id="A0AA36HHU9"/>
<dbReference type="PROSITE" id="PS01060">
    <property type="entry name" value="FLIP_1"/>
    <property type="match status" value="1"/>
</dbReference>
<evidence type="ECO:0000256" key="10">
    <source>
        <dbReference type="ARBA" id="ARBA00023136"/>
    </source>
</evidence>
<keyword evidence="10 14" id="KW-0472">Membrane</keyword>
<keyword evidence="9 14" id="KW-1133">Transmembrane helix</keyword>
<comment type="subcellular location">
    <subcellularLocation>
        <location evidence="1">Bacterial flagellum basal body</location>
    </subcellularLocation>
    <subcellularLocation>
        <location evidence="2">Cell membrane</location>
        <topology evidence="2">Multi-pass membrane protein</topology>
    </subcellularLocation>
</comment>
<dbReference type="InterPro" id="IPR019285">
    <property type="entry name" value="DUF2336"/>
</dbReference>
<evidence type="ECO:0000256" key="14">
    <source>
        <dbReference type="SAM" id="Phobius"/>
    </source>
</evidence>
<feature type="transmembrane region" description="Helical" evidence="14">
    <location>
        <begin position="49"/>
        <end position="82"/>
    </location>
</feature>
<dbReference type="GO" id="GO:0005886">
    <property type="term" value="C:plasma membrane"/>
    <property type="evidence" value="ECO:0007669"/>
    <property type="project" value="UniProtKB-SubCell"/>
</dbReference>
<evidence type="ECO:0000256" key="11">
    <source>
        <dbReference type="ARBA" id="ARBA00023143"/>
    </source>
</evidence>
<dbReference type="Pfam" id="PF10098">
    <property type="entry name" value="DUF2336"/>
    <property type="match status" value="1"/>
</dbReference>
<organism evidence="15 16">
    <name type="scientific">Effrenium voratum</name>
    <dbReference type="NCBI Taxonomy" id="2562239"/>
    <lineage>
        <taxon>Eukaryota</taxon>
        <taxon>Sar</taxon>
        <taxon>Alveolata</taxon>
        <taxon>Dinophyceae</taxon>
        <taxon>Suessiales</taxon>
        <taxon>Symbiodiniaceae</taxon>
        <taxon>Effrenium</taxon>
    </lineage>
</organism>
<evidence type="ECO:0000256" key="13">
    <source>
        <dbReference type="SAM" id="MobiDB-lite"/>
    </source>
</evidence>